<evidence type="ECO:0008006" key="4">
    <source>
        <dbReference type="Google" id="ProtNLM"/>
    </source>
</evidence>
<comment type="caution">
    <text evidence="2">The sequence shown here is derived from an EMBL/GenBank/DDBJ whole genome shotgun (WGS) entry which is preliminary data.</text>
</comment>
<organism evidence="2 3">
    <name type="scientific">Candidatus Ornithospirochaeta stercoravium</name>
    <dbReference type="NCBI Taxonomy" id="2840897"/>
    <lineage>
        <taxon>Bacteria</taxon>
        <taxon>Pseudomonadati</taxon>
        <taxon>Spirochaetota</taxon>
        <taxon>Spirochaetia</taxon>
        <taxon>Spirochaetales</taxon>
        <taxon>Spirochaetaceae</taxon>
        <taxon>Spirochaetaceae incertae sedis</taxon>
        <taxon>Candidatus Ornithospirochaeta</taxon>
    </lineage>
</organism>
<keyword evidence="1" id="KW-1133">Transmembrane helix</keyword>
<evidence type="ECO:0000313" key="2">
    <source>
        <dbReference type="EMBL" id="MBO8469669.1"/>
    </source>
</evidence>
<feature type="transmembrane region" description="Helical" evidence="1">
    <location>
        <begin position="12"/>
        <end position="37"/>
    </location>
</feature>
<protein>
    <recommendedName>
        <fullName evidence="4">Leader peptide processing enzyme</fullName>
    </recommendedName>
</protein>
<dbReference type="Proteomes" id="UP000810292">
    <property type="component" value="Unassembled WGS sequence"/>
</dbReference>
<dbReference type="AlphaFoldDB" id="A0A9D9NDQ9"/>
<gene>
    <name evidence="2" type="ORF">IAA72_07785</name>
</gene>
<keyword evidence="1" id="KW-0812">Transmembrane</keyword>
<reference evidence="2" key="2">
    <citation type="journal article" date="2021" name="PeerJ">
        <title>Extensive microbial diversity within the chicken gut microbiome revealed by metagenomics and culture.</title>
        <authorList>
            <person name="Gilroy R."/>
            <person name="Ravi A."/>
            <person name="Getino M."/>
            <person name="Pursley I."/>
            <person name="Horton D.L."/>
            <person name="Alikhan N.F."/>
            <person name="Baker D."/>
            <person name="Gharbi K."/>
            <person name="Hall N."/>
            <person name="Watson M."/>
            <person name="Adriaenssens E.M."/>
            <person name="Foster-Nyarko E."/>
            <person name="Jarju S."/>
            <person name="Secka A."/>
            <person name="Antonio M."/>
            <person name="Oren A."/>
            <person name="Chaudhuri R.R."/>
            <person name="La Ragione R."/>
            <person name="Hildebrand F."/>
            <person name="Pallen M.J."/>
        </authorList>
    </citation>
    <scope>NUCLEOTIDE SEQUENCE</scope>
    <source>
        <strain evidence="2">14700</strain>
    </source>
</reference>
<sequence>MSKKSNSLVFMLVMTLVNLLLLVVCFVVFGVIITLIMSKIPALQEAGGISMLFVLLWFGLSIGGSFLIYNKLVKWLIAKYDLENKLDPLFTPKKSRKKREEEV</sequence>
<proteinExistence type="predicted"/>
<feature type="transmembrane region" description="Helical" evidence="1">
    <location>
        <begin position="49"/>
        <end position="69"/>
    </location>
</feature>
<reference evidence="2" key="1">
    <citation type="submission" date="2020-10" db="EMBL/GenBank/DDBJ databases">
        <authorList>
            <person name="Gilroy R."/>
        </authorList>
    </citation>
    <scope>NUCLEOTIDE SEQUENCE</scope>
    <source>
        <strain evidence="2">14700</strain>
    </source>
</reference>
<keyword evidence="1" id="KW-0472">Membrane</keyword>
<name>A0A9D9NDQ9_9SPIO</name>
<accession>A0A9D9NDQ9</accession>
<dbReference type="EMBL" id="JADIMF010000129">
    <property type="protein sequence ID" value="MBO8469669.1"/>
    <property type="molecule type" value="Genomic_DNA"/>
</dbReference>
<evidence type="ECO:0000313" key="3">
    <source>
        <dbReference type="Proteomes" id="UP000810292"/>
    </source>
</evidence>
<evidence type="ECO:0000256" key="1">
    <source>
        <dbReference type="SAM" id="Phobius"/>
    </source>
</evidence>